<evidence type="ECO:0000313" key="3">
    <source>
        <dbReference type="EMBL" id="KAK2153876.1"/>
    </source>
</evidence>
<dbReference type="PANTHER" id="PTHR34203">
    <property type="entry name" value="METHYLTRANSFERASE, FKBM FAMILY PROTEIN"/>
    <property type="match status" value="1"/>
</dbReference>
<evidence type="ECO:0000256" key="1">
    <source>
        <dbReference type="SAM" id="Phobius"/>
    </source>
</evidence>
<dbReference type="InterPro" id="IPR029063">
    <property type="entry name" value="SAM-dependent_MTases_sf"/>
</dbReference>
<sequence>MRNICCCFMLCTRSPNKRSTVLLLSLALMLVYILTYDVIYPFDYRSSPGIGQYLEEMTKDVHSDDRNQKCSNSCSQCTFYPVSGIAKDIGFPCVQTSTRPSTMVCIFDEWSDMYISHDILYTGIWEPKVVKDFQEVLSKTHGSGVVDLGANIGFYTLIASKMGHKVIAVEPHRESIYRLHRALYIEGLGDNVYVLENGISDKRGDAVLRLSGNNQGDHRIRENPRPCSGKHCLPVIRTILLDDLCTVIGGNFSSVILKMDIQGYEHRAFRHAAVLFGSYNIDYIFMEWFLMAGHYVNSSHMSEDKILVQQMLAFLFGHDFRPYSLTADGGGPLDPAKWHLWPFDIIWIRLPDDVEKTTILSSHFRNWPP</sequence>
<proteinExistence type="predicted"/>
<feature type="domain" description="Methyltransferase FkbM" evidence="2">
    <location>
        <begin position="147"/>
        <end position="320"/>
    </location>
</feature>
<keyword evidence="4" id="KW-1185">Reference proteome</keyword>
<dbReference type="AlphaFoldDB" id="A0AAD9JJI9"/>
<reference evidence="3" key="1">
    <citation type="journal article" date="2023" name="Mol. Biol. Evol.">
        <title>Third-Generation Sequencing Reveals the Adaptive Role of the Epigenome in Three Deep-Sea Polychaetes.</title>
        <authorList>
            <person name="Perez M."/>
            <person name="Aroh O."/>
            <person name="Sun Y."/>
            <person name="Lan Y."/>
            <person name="Juniper S.K."/>
            <person name="Young C.R."/>
            <person name="Angers B."/>
            <person name="Qian P.Y."/>
        </authorList>
    </citation>
    <scope>NUCLEOTIDE SEQUENCE</scope>
    <source>
        <strain evidence="3">P08H-3</strain>
    </source>
</reference>
<evidence type="ECO:0000259" key="2">
    <source>
        <dbReference type="Pfam" id="PF05050"/>
    </source>
</evidence>
<protein>
    <recommendedName>
        <fullName evidence="2">Methyltransferase FkbM domain-containing protein</fullName>
    </recommendedName>
</protein>
<dbReference type="SUPFAM" id="SSF53335">
    <property type="entry name" value="S-adenosyl-L-methionine-dependent methyltransferases"/>
    <property type="match status" value="1"/>
</dbReference>
<comment type="caution">
    <text evidence="3">The sequence shown here is derived from an EMBL/GenBank/DDBJ whole genome shotgun (WGS) entry which is preliminary data.</text>
</comment>
<keyword evidence="1" id="KW-0812">Transmembrane</keyword>
<dbReference type="Pfam" id="PF05050">
    <property type="entry name" value="Methyltransf_21"/>
    <property type="match status" value="1"/>
</dbReference>
<feature type="transmembrane region" description="Helical" evidence="1">
    <location>
        <begin position="21"/>
        <end position="42"/>
    </location>
</feature>
<dbReference type="Gene3D" id="3.40.50.150">
    <property type="entry name" value="Vaccinia Virus protein VP39"/>
    <property type="match status" value="1"/>
</dbReference>
<name>A0AAD9JJI9_9ANNE</name>
<dbReference type="InterPro" id="IPR006342">
    <property type="entry name" value="FkbM_mtfrase"/>
</dbReference>
<dbReference type="PANTHER" id="PTHR34203:SF15">
    <property type="entry name" value="SLL1173 PROTEIN"/>
    <property type="match status" value="1"/>
</dbReference>
<keyword evidence="1" id="KW-0472">Membrane</keyword>
<dbReference type="Proteomes" id="UP001208570">
    <property type="component" value="Unassembled WGS sequence"/>
</dbReference>
<dbReference type="InterPro" id="IPR052514">
    <property type="entry name" value="SAM-dependent_MTase"/>
</dbReference>
<dbReference type="EMBL" id="JAODUP010000282">
    <property type="protein sequence ID" value="KAK2153876.1"/>
    <property type="molecule type" value="Genomic_DNA"/>
</dbReference>
<evidence type="ECO:0000313" key="4">
    <source>
        <dbReference type="Proteomes" id="UP001208570"/>
    </source>
</evidence>
<organism evidence="3 4">
    <name type="scientific">Paralvinella palmiformis</name>
    <dbReference type="NCBI Taxonomy" id="53620"/>
    <lineage>
        <taxon>Eukaryota</taxon>
        <taxon>Metazoa</taxon>
        <taxon>Spiralia</taxon>
        <taxon>Lophotrochozoa</taxon>
        <taxon>Annelida</taxon>
        <taxon>Polychaeta</taxon>
        <taxon>Sedentaria</taxon>
        <taxon>Canalipalpata</taxon>
        <taxon>Terebellida</taxon>
        <taxon>Terebelliformia</taxon>
        <taxon>Alvinellidae</taxon>
        <taxon>Paralvinella</taxon>
    </lineage>
</organism>
<gene>
    <name evidence="3" type="ORF">LSH36_282g02013</name>
</gene>
<accession>A0AAD9JJI9</accession>
<dbReference type="NCBIfam" id="TIGR01444">
    <property type="entry name" value="fkbM_fam"/>
    <property type="match status" value="1"/>
</dbReference>
<keyword evidence="1" id="KW-1133">Transmembrane helix</keyword>